<evidence type="ECO:0000256" key="1">
    <source>
        <dbReference type="ARBA" id="ARBA00038414"/>
    </source>
</evidence>
<dbReference type="Pfam" id="PF01177">
    <property type="entry name" value="Asp_Glu_race"/>
    <property type="match status" value="1"/>
</dbReference>
<dbReference type="InterPro" id="IPR052186">
    <property type="entry name" value="Hydantoin_racemase-like"/>
</dbReference>
<feature type="region of interest" description="Disordered" evidence="2">
    <location>
        <begin position="269"/>
        <end position="296"/>
    </location>
</feature>
<protein>
    <submittedName>
        <fullName evidence="4">Aspartate/glutamate racemase family protein</fullName>
    </submittedName>
</protein>
<feature type="chain" id="PRO_5037025685" evidence="3">
    <location>
        <begin position="21"/>
        <end position="296"/>
    </location>
</feature>
<dbReference type="GO" id="GO:0047661">
    <property type="term" value="F:amino-acid racemase activity"/>
    <property type="evidence" value="ECO:0007669"/>
    <property type="project" value="InterPro"/>
</dbReference>
<evidence type="ECO:0000313" key="4">
    <source>
        <dbReference type="EMBL" id="MBW4662337.1"/>
    </source>
</evidence>
<dbReference type="EMBL" id="JAHHHD010000069">
    <property type="protein sequence ID" value="MBW4662337.1"/>
    <property type="molecule type" value="Genomic_DNA"/>
</dbReference>
<reference evidence="4" key="1">
    <citation type="submission" date="2021-05" db="EMBL/GenBank/DDBJ databases">
        <authorList>
            <person name="Pietrasiak N."/>
            <person name="Ward R."/>
            <person name="Stajich J.E."/>
            <person name="Kurbessoian T."/>
        </authorList>
    </citation>
    <scope>NUCLEOTIDE SEQUENCE</scope>
    <source>
        <strain evidence="4">UHER 2000/2452</strain>
    </source>
</reference>
<feature type="signal peptide" evidence="3">
    <location>
        <begin position="1"/>
        <end position="20"/>
    </location>
</feature>
<evidence type="ECO:0000313" key="5">
    <source>
        <dbReference type="Proteomes" id="UP000757435"/>
    </source>
</evidence>
<dbReference type="InterPro" id="IPR053714">
    <property type="entry name" value="Iso_Racemase_Enz_sf"/>
</dbReference>
<sequence length="296" mass="31011">MSKRRDVLVGALSASAATFAGTLFAQKAIAQTPSSQFSPEPISGVPTKLRILLLNPNSSPDFTALISREAKKVASPGTEFVEVTSPFGPKYIGTRTTMAIASHAAVDALAQILAKDKNIDAAILAGFGAQGIPAMREFASFPIISLMDASIGAAMQVSTRFSILTGGERWVPMLKEQVSAMGISSRVASVRSIPLTGAEIAQDQDRALTLLTDLANTCVNEDGAECVVFGGAAVAGIPRRIQDRVSVPLIDNVVVAVATAEMLARVMSKPSMNSSRPPAIESTGLSEPLTQMLKQL</sequence>
<organism evidence="4 5">
    <name type="scientific">Drouetiella hepatica Uher 2000/2452</name>
    <dbReference type="NCBI Taxonomy" id="904376"/>
    <lineage>
        <taxon>Bacteria</taxon>
        <taxon>Bacillati</taxon>
        <taxon>Cyanobacteriota</taxon>
        <taxon>Cyanophyceae</taxon>
        <taxon>Oculatellales</taxon>
        <taxon>Oculatellaceae</taxon>
        <taxon>Drouetiella</taxon>
    </lineage>
</organism>
<dbReference type="PROSITE" id="PS51318">
    <property type="entry name" value="TAT"/>
    <property type="match status" value="1"/>
</dbReference>
<reference evidence="4" key="2">
    <citation type="journal article" date="2022" name="Microbiol. Resour. Announc.">
        <title>Metagenome Sequencing to Explore Phylogenomics of Terrestrial Cyanobacteria.</title>
        <authorList>
            <person name="Ward R.D."/>
            <person name="Stajich J.E."/>
            <person name="Johansen J.R."/>
            <person name="Huntemann M."/>
            <person name="Clum A."/>
            <person name="Foster B."/>
            <person name="Foster B."/>
            <person name="Roux S."/>
            <person name="Palaniappan K."/>
            <person name="Varghese N."/>
            <person name="Mukherjee S."/>
            <person name="Reddy T.B.K."/>
            <person name="Daum C."/>
            <person name="Copeland A."/>
            <person name="Chen I.A."/>
            <person name="Ivanova N.N."/>
            <person name="Kyrpides N.C."/>
            <person name="Shapiro N."/>
            <person name="Eloe-Fadrosh E.A."/>
            <person name="Pietrasiak N."/>
        </authorList>
    </citation>
    <scope>NUCLEOTIDE SEQUENCE</scope>
    <source>
        <strain evidence="4">UHER 2000/2452</strain>
    </source>
</reference>
<dbReference type="PANTHER" id="PTHR28047:SF5">
    <property type="entry name" value="PROTEIN DCG1"/>
    <property type="match status" value="1"/>
</dbReference>
<dbReference type="PANTHER" id="PTHR28047">
    <property type="entry name" value="PROTEIN DCG1"/>
    <property type="match status" value="1"/>
</dbReference>
<comment type="caution">
    <text evidence="4">The sequence shown here is derived from an EMBL/GenBank/DDBJ whole genome shotgun (WGS) entry which is preliminary data.</text>
</comment>
<name>A0A951QFX7_9CYAN</name>
<dbReference type="Proteomes" id="UP000757435">
    <property type="component" value="Unassembled WGS sequence"/>
</dbReference>
<accession>A0A951QFX7</accession>
<proteinExistence type="inferred from homology"/>
<feature type="compositionally biased region" description="Polar residues" evidence="2">
    <location>
        <begin position="283"/>
        <end position="296"/>
    </location>
</feature>
<gene>
    <name evidence="4" type="ORF">KME15_27100</name>
</gene>
<evidence type="ECO:0000256" key="2">
    <source>
        <dbReference type="SAM" id="MobiDB-lite"/>
    </source>
</evidence>
<dbReference type="AlphaFoldDB" id="A0A951QFX7"/>
<evidence type="ECO:0000256" key="3">
    <source>
        <dbReference type="SAM" id="SignalP"/>
    </source>
</evidence>
<dbReference type="Gene3D" id="3.40.50.12500">
    <property type="match status" value="1"/>
</dbReference>
<comment type="similarity">
    <text evidence="1">Belongs to the HyuE racemase family.</text>
</comment>
<dbReference type="InterPro" id="IPR015942">
    <property type="entry name" value="Asp/Glu/hydantoin_racemase"/>
</dbReference>
<keyword evidence="3" id="KW-0732">Signal</keyword>
<dbReference type="InterPro" id="IPR006311">
    <property type="entry name" value="TAT_signal"/>
</dbReference>